<evidence type="ECO:0000313" key="3">
    <source>
        <dbReference type="EMBL" id="SCZ81203.1"/>
    </source>
</evidence>
<feature type="transmembrane region" description="Helical" evidence="1">
    <location>
        <begin position="150"/>
        <end position="169"/>
    </location>
</feature>
<keyword evidence="3" id="KW-0808">Transferase</keyword>
<keyword evidence="3" id="KW-0489">Methyltransferase</keyword>
<feature type="transmembrane region" description="Helical" evidence="1">
    <location>
        <begin position="200"/>
        <end position="217"/>
    </location>
</feature>
<name>A0A1G5S4F4_PSEXY</name>
<protein>
    <submittedName>
        <fullName evidence="3">Methyltransferase domain-containing protein</fullName>
    </submittedName>
</protein>
<dbReference type="RefSeq" id="WP_090164061.1">
    <property type="nucleotide sequence ID" value="NZ_FMWK01000019.1"/>
</dbReference>
<dbReference type="EMBL" id="FMWK01000019">
    <property type="protein sequence ID" value="SCZ81203.1"/>
    <property type="molecule type" value="Genomic_DNA"/>
</dbReference>
<proteinExistence type="predicted"/>
<dbReference type="InterPro" id="IPR029063">
    <property type="entry name" value="SAM-dependent_MTases_sf"/>
</dbReference>
<dbReference type="InterPro" id="IPR013216">
    <property type="entry name" value="Methyltransf_11"/>
</dbReference>
<dbReference type="GO" id="GO:0032259">
    <property type="term" value="P:methylation"/>
    <property type="evidence" value="ECO:0007669"/>
    <property type="project" value="UniProtKB-KW"/>
</dbReference>
<dbReference type="SUPFAM" id="SSF53335">
    <property type="entry name" value="S-adenosyl-L-methionine-dependent methyltransferases"/>
    <property type="match status" value="1"/>
</dbReference>
<dbReference type="Pfam" id="PF08241">
    <property type="entry name" value="Methyltransf_11"/>
    <property type="match status" value="1"/>
</dbReference>
<evidence type="ECO:0000313" key="4">
    <source>
        <dbReference type="Proteomes" id="UP000199428"/>
    </source>
</evidence>
<keyword evidence="1" id="KW-1133">Transmembrane helix</keyword>
<keyword evidence="1" id="KW-0472">Membrane</keyword>
<keyword evidence="1" id="KW-0812">Transmembrane</keyword>
<reference evidence="3 4" key="1">
    <citation type="submission" date="2016-10" db="EMBL/GenBank/DDBJ databases">
        <authorList>
            <person name="de Groot N.N."/>
        </authorList>
    </citation>
    <scope>NUCLEOTIDE SEQUENCE [LARGE SCALE GENOMIC DNA]</scope>
    <source>
        <strain evidence="3 4">DSM 10317</strain>
    </source>
</reference>
<feature type="domain" description="Methyltransferase type 11" evidence="2">
    <location>
        <begin position="69"/>
        <end position="158"/>
    </location>
</feature>
<organism evidence="3 4">
    <name type="scientific">Pseudobutyrivibrio xylanivorans</name>
    <dbReference type="NCBI Taxonomy" id="185007"/>
    <lineage>
        <taxon>Bacteria</taxon>
        <taxon>Bacillati</taxon>
        <taxon>Bacillota</taxon>
        <taxon>Clostridia</taxon>
        <taxon>Lachnospirales</taxon>
        <taxon>Lachnospiraceae</taxon>
        <taxon>Pseudobutyrivibrio</taxon>
    </lineage>
</organism>
<dbReference type="Proteomes" id="UP000199428">
    <property type="component" value="Unassembled WGS sequence"/>
</dbReference>
<sequence length="294" mass="34344">MDFLKKEKWQKLDDGIYVLKKLNINTAFSNEQQDELLTIEDTSWWFQYRASVILGLMDKYFKKEEFSADIGGGNGYTTSIAMKEGYKIGVIEPSMEACKHARDRGLKNIYCGSVDEDSIKDDSLKQVLLLDVLEHIEDDCRFLDMLYRKLSYGGCCIITVPAFMCLWSSEDEAAGHYRRYKMKSLCNILEQSRFEICYKSYFMEFLFVPIFIVRVLFEKMGFVKKKNERTPEECKRIYELQFKKKEGIINTVLSMLEILEKLLMKSKLKVLFGSSILVVVRKKHNINMAGKLEK</sequence>
<evidence type="ECO:0000256" key="1">
    <source>
        <dbReference type="SAM" id="Phobius"/>
    </source>
</evidence>
<evidence type="ECO:0000259" key="2">
    <source>
        <dbReference type="Pfam" id="PF08241"/>
    </source>
</evidence>
<accession>A0A1G5S4F4</accession>
<dbReference type="AlphaFoldDB" id="A0A1G5S4F4"/>
<dbReference type="Gene3D" id="3.40.50.150">
    <property type="entry name" value="Vaccinia Virus protein VP39"/>
    <property type="match status" value="1"/>
</dbReference>
<dbReference type="GO" id="GO:0008757">
    <property type="term" value="F:S-adenosylmethionine-dependent methyltransferase activity"/>
    <property type="evidence" value="ECO:0007669"/>
    <property type="project" value="InterPro"/>
</dbReference>
<gene>
    <name evidence="3" type="ORF">SAMN02910350_02689</name>
</gene>